<evidence type="ECO:0000313" key="7">
    <source>
        <dbReference type="EMBL" id="ABN67797.2"/>
    </source>
</evidence>
<evidence type="ECO:0000256" key="5">
    <source>
        <dbReference type="ARBA" id="ARBA00022842"/>
    </source>
</evidence>
<dbReference type="InterPro" id="IPR015797">
    <property type="entry name" value="NUDIX_hydrolase-like_dom_sf"/>
</dbReference>
<evidence type="ECO:0000313" key="8">
    <source>
        <dbReference type="Proteomes" id="UP000002258"/>
    </source>
</evidence>
<dbReference type="EMBL" id="CP000500">
    <property type="protein sequence ID" value="ABN67797.2"/>
    <property type="molecule type" value="Genomic_DNA"/>
</dbReference>
<dbReference type="Gene3D" id="3.90.79.10">
    <property type="entry name" value="Nucleoside Triphosphate Pyrophosphohydrolase"/>
    <property type="match status" value="1"/>
</dbReference>
<dbReference type="OrthoDB" id="447842at2759"/>
<dbReference type="InterPro" id="IPR000086">
    <property type="entry name" value="NUDIX_hydrolase_dom"/>
</dbReference>
<gene>
    <name evidence="7" type="ORF">PICST_36667</name>
</gene>
<sequence length="185" mass="21255">MTQGKDKLRLKYTLGLIYCPETNEILLLNRYKSPWMGKWNGVGGKLDADETPLQCIVRETKEETGLDISTYKSRGVFTWKVKFTEGAPQHEPPVGGMYLFTAAVSKEVVDSYATPIKYCKEGVLDWKDMDWVMHPENYGVVDNIQKVLETLFEADENDLYTTRYDDITLLECKYHKGGNTDYPVF</sequence>
<keyword evidence="5" id="KW-0460">Magnesium</keyword>
<evidence type="ECO:0000256" key="2">
    <source>
        <dbReference type="ARBA" id="ARBA00005582"/>
    </source>
</evidence>
<dbReference type="PROSITE" id="PS00893">
    <property type="entry name" value="NUDIX_BOX"/>
    <property type="match status" value="1"/>
</dbReference>
<proteinExistence type="inferred from homology"/>
<dbReference type="Proteomes" id="UP000002258">
    <property type="component" value="Chromosome 6"/>
</dbReference>
<reference evidence="7 8" key="1">
    <citation type="journal article" date="2007" name="Nat. Biotechnol.">
        <title>Genome sequence of the lignocellulose-bioconverting and xylose-fermenting yeast Pichia stipitis.</title>
        <authorList>
            <person name="Jeffries T.W."/>
            <person name="Grigoriev I.V."/>
            <person name="Grimwood J."/>
            <person name="Laplaza J.M."/>
            <person name="Aerts A."/>
            <person name="Salamov A."/>
            <person name="Schmutz J."/>
            <person name="Lindquist E."/>
            <person name="Dehal P."/>
            <person name="Shapiro H."/>
            <person name="Jin Y.S."/>
            <person name="Passoth V."/>
            <person name="Richardson P.M."/>
        </authorList>
    </citation>
    <scope>NUCLEOTIDE SEQUENCE [LARGE SCALE GENOMIC DNA]</scope>
    <source>
        <strain evidence="8">ATCC 58785 / CBS 6054 / NBRC 10063 / NRRL Y-11545</strain>
    </source>
</reference>
<evidence type="ECO:0000256" key="1">
    <source>
        <dbReference type="ARBA" id="ARBA00001946"/>
    </source>
</evidence>
<dbReference type="Pfam" id="PF00293">
    <property type="entry name" value="NUDIX"/>
    <property type="match status" value="1"/>
</dbReference>
<dbReference type="HOGENOM" id="CLU_037162_27_0_1"/>
<organism evidence="7 8">
    <name type="scientific">Scheffersomyces stipitis (strain ATCC 58785 / CBS 6054 / NBRC 10063 / NRRL Y-11545)</name>
    <name type="common">Yeast</name>
    <name type="synonym">Pichia stipitis</name>
    <dbReference type="NCBI Taxonomy" id="322104"/>
    <lineage>
        <taxon>Eukaryota</taxon>
        <taxon>Fungi</taxon>
        <taxon>Dikarya</taxon>
        <taxon>Ascomycota</taxon>
        <taxon>Saccharomycotina</taxon>
        <taxon>Pichiomycetes</taxon>
        <taxon>Debaryomycetaceae</taxon>
        <taxon>Scheffersomyces</taxon>
    </lineage>
</organism>
<evidence type="ECO:0000256" key="4">
    <source>
        <dbReference type="ARBA" id="ARBA00022801"/>
    </source>
</evidence>
<dbReference type="GO" id="GO:0016818">
    <property type="term" value="F:hydrolase activity, acting on acid anhydrides, in phosphorus-containing anhydrides"/>
    <property type="evidence" value="ECO:0007669"/>
    <property type="project" value="TreeGrafter"/>
</dbReference>
<dbReference type="GO" id="GO:0005737">
    <property type="term" value="C:cytoplasm"/>
    <property type="evidence" value="ECO:0007669"/>
    <property type="project" value="TreeGrafter"/>
</dbReference>
<keyword evidence="4" id="KW-0378">Hydrolase</keyword>
<comment type="similarity">
    <text evidence="2">Belongs to the Nudix hydrolase family.</text>
</comment>
<dbReference type="CDD" id="cd18886">
    <property type="entry name" value="NUDIX_MutT_Nudt1"/>
    <property type="match status" value="1"/>
</dbReference>
<dbReference type="PROSITE" id="PS51462">
    <property type="entry name" value="NUDIX"/>
    <property type="match status" value="1"/>
</dbReference>
<evidence type="ECO:0000259" key="6">
    <source>
        <dbReference type="PROSITE" id="PS51462"/>
    </source>
</evidence>
<dbReference type="KEGG" id="pic:PICST_36667"/>
<dbReference type="STRING" id="322104.A3LXF1"/>
<dbReference type="PANTHER" id="PTHR43758">
    <property type="entry name" value="7,8-DIHYDRO-8-OXOGUANINE TRIPHOSPHATASE"/>
    <property type="match status" value="1"/>
</dbReference>
<feature type="domain" description="Nudix hydrolase" evidence="6">
    <location>
        <begin position="8"/>
        <end position="153"/>
    </location>
</feature>
<dbReference type="SUPFAM" id="SSF55811">
    <property type="entry name" value="Nudix"/>
    <property type="match status" value="1"/>
</dbReference>
<dbReference type="eggNOG" id="ENOG502RS0U">
    <property type="taxonomic scope" value="Eukaryota"/>
</dbReference>
<accession>A3LXF1</accession>
<dbReference type="GeneID" id="4839787"/>
<evidence type="ECO:0000256" key="3">
    <source>
        <dbReference type="ARBA" id="ARBA00022723"/>
    </source>
</evidence>
<protein>
    <recommendedName>
        <fullName evidence="6">Nudix hydrolase domain-containing protein</fullName>
    </recommendedName>
</protein>
<dbReference type="OMA" id="CMIREAN"/>
<dbReference type="PANTHER" id="PTHR43758:SF2">
    <property type="entry name" value="OXIDIZED PURINE NUCLEOSIDE TRIPHOSPHATE HYDROLASE"/>
    <property type="match status" value="1"/>
</dbReference>
<keyword evidence="3" id="KW-0479">Metal-binding</keyword>
<dbReference type="RefSeq" id="XP_001385826.2">
    <property type="nucleotide sequence ID" value="XM_001385789.1"/>
</dbReference>
<name>A3LXF1_PICST</name>
<comment type="cofactor">
    <cofactor evidence="1">
        <name>Mg(2+)</name>
        <dbReference type="ChEBI" id="CHEBI:18420"/>
    </cofactor>
</comment>
<keyword evidence="8" id="KW-1185">Reference proteome</keyword>
<dbReference type="GO" id="GO:0046872">
    <property type="term" value="F:metal ion binding"/>
    <property type="evidence" value="ECO:0007669"/>
    <property type="project" value="UniProtKB-KW"/>
</dbReference>
<dbReference type="AlphaFoldDB" id="A3LXF1"/>
<dbReference type="InterPro" id="IPR020084">
    <property type="entry name" value="NUDIX_hydrolase_CS"/>
</dbReference>
<dbReference type="InParanoid" id="A3LXF1"/>